<dbReference type="CDD" id="cd14798">
    <property type="entry name" value="RX-CC_like"/>
    <property type="match status" value="1"/>
</dbReference>
<keyword evidence="2" id="KW-0433">Leucine-rich repeat</keyword>
<comment type="similarity">
    <text evidence="1">Belongs to the disease resistance NB-LRR family.</text>
</comment>
<evidence type="ECO:0000256" key="5">
    <source>
        <dbReference type="ARBA" id="ARBA00022821"/>
    </source>
</evidence>
<dbReference type="Pfam" id="PF18052">
    <property type="entry name" value="Rx_N"/>
    <property type="match status" value="1"/>
</dbReference>
<dbReference type="STRING" id="429701.A0A2G9I247"/>
<keyword evidence="6" id="KW-0067">ATP-binding</keyword>
<dbReference type="Proteomes" id="UP000231279">
    <property type="component" value="Unassembled WGS sequence"/>
</dbReference>
<evidence type="ECO:0000313" key="10">
    <source>
        <dbReference type="EMBL" id="PIN23816.1"/>
    </source>
</evidence>
<dbReference type="InterPro" id="IPR042197">
    <property type="entry name" value="Apaf_helical"/>
</dbReference>
<dbReference type="OrthoDB" id="690341at2759"/>
<dbReference type="SUPFAM" id="SSF52540">
    <property type="entry name" value="P-loop containing nucleoside triphosphate hydrolases"/>
    <property type="match status" value="1"/>
</dbReference>
<keyword evidence="4" id="KW-0547">Nucleotide-binding</keyword>
<dbReference type="Gene3D" id="1.10.10.10">
    <property type="entry name" value="Winged helix-like DNA-binding domain superfamily/Winged helix DNA-binding domain"/>
    <property type="match status" value="1"/>
</dbReference>
<dbReference type="Gene3D" id="3.40.50.300">
    <property type="entry name" value="P-loop containing nucleotide triphosphate hydrolases"/>
    <property type="match status" value="1"/>
</dbReference>
<dbReference type="GO" id="GO:0005524">
    <property type="term" value="F:ATP binding"/>
    <property type="evidence" value="ECO:0007669"/>
    <property type="project" value="UniProtKB-KW"/>
</dbReference>
<dbReference type="InterPro" id="IPR002182">
    <property type="entry name" value="NB-ARC"/>
</dbReference>
<dbReference type="EMBL" id="NKXS01000500">
    <property type="protein sequence ID" value="PIN23816.1"/>
    <property type="molecule type" value="Genomic_DNA"/>
</dbReference>
<feature type="domain" description="Disease resistance protein winged helix" evidence="9">
    <location>
        <begin position="395"/>
        <end position="464"/>
    </location>
</feature>
<comment type="caution">
    <text evidence="10">The sequence shown here is derived from an EMBL/GenBank/DDBJ whole genome shotgun (WGS) entry which is preliminary data.</text>
</comment>
<feature type="domain" description="Disease resistance N-terminal" evidence="8">
    <location>
        <begin position="3"/>
        <end position="50"/>
    </location>
</feature>
<dbReference type="GO" id="GO:0098542">
    <property type="term" value="P:defense response to other organism"/>
    <property type="evidence" value="ECO:0007669"/>
    <property type="project" value="TreeGrafter"/>
</dbReference>
<evidence type="ECO:0000256" key="6">
    <source>
        <dbReference type="ARBA" id="ARBA00022840"/>
    </source>
</evidence>
<evidence type="ECO:0000313" key="11">
    <source>
        <dbReference type="Proteomes" id="UP000231279"/>
    </source>
</evidence>
<keyword evidence="5" id="KW-0611">Plant defense</keyword>
<dbReference type="GO" id="GO:0043531">
    <property type="term" value="F:ADP binding"/>
    <property type="evidence" value="ECO:0007669"/>
    <property type="project" value="InterPro"/>
</dbReference>
<dbReference type="Gene3D" id="1.10.8.430">
    <property type="entry name" value="Helical domain of apoptotic protease-activating factors"/>
    <property type="match status" value="1"/>
</dbReference>
<dbReference type="FunFam" id="1.10.10.10:FF:000322">
    <property type="entry name" value="Probable disease resistance protein At1g63360"/>
    <property type="match status" value="1"/>
</dbReference>
<evidence type="ECO:0000259" key="8">
    <source>
        <dbReference type="Pfam" id="PF18052"/>
    </source>
</evidence>
<dbReference type="InterPro" id="IPR041118">
    <property type="entry name" value="Rx_N"/>
</dbReference>
<dbReference type="InterPro" id="IPR036388">
    <property type="entry name" value="WH-like_DNA-bd_sf"/>
</dbReference>
<protein>
    <recommendedName>
        <fullName evidence="12">Apoptotic ATPase</fullName>
    </recommendedName>
</protein>
<keyword evidence="3" id="KW-0677">Repeat</keyword>
<evidence type="ECO:0000256" key="2">
    <source>
        <dbReference type="ARBA" id="ARBA00022614"/>
    </source>
</evidence>
<accession>A0A2G9I247</accession>
<evidence type="ECO:0000259" key="9">
    <source>
        <dbReference type="Pfam" id="PF23559"/>
    </source>
</evidence>
<dbReference type="InterPro" id="IPR027417">
    <property type="entry name" value="P-loop_NTPase"/>
</dbReference>
<sequence>MGQMRAFLRVADAKEESDPQLKEWVRQVREIAYDTEDVLERYMLRFAYHGAHGFKGYLKKIYASLKNLKAGHQIASEIKAIRSRLENALKRQQTFKDISSIMNQGSSSTLAWYDGRGDALLLEEVDVVGIEKPKEQLLKWLSSIDSGLKVISVVGMAGLGKTTLVKKMFDDTSVNMNFDHHAWITVSESFKIENLLQDMIKRLSKDIDQPPPQGLEAMKADDMREFIYNFLQNKNYIIVLDDIWTTNAWEAIRYAFPRSTTLGRGCIIITTRFNNIGHAVCSESNGHVYKLKPLPVEKSRELFYKKAFPRSSCPPCLEEISERILNICEGLPLAIVVIGGLLATKNNKIEEWEMFYRSVGSELEGYHLKRISKLLSLSFYDLPYHLKSCFLYLSIFPEDQLINRATVIRLWIAEGFVGAKQGKTMEEIAEGYMNELLNRSLIQVVETHYDGRPRNFHIHDLVREYIISKAKEQNIAAVDSQGETQRLDRIRRLAIDGLSNSTRQIYEGKSLRSLLFFGAGNSEWRPILYEVMRGSCKMLKVLELRRAPIDAMPDEVFKLYHLKYLGLRDARVKIIPKANRKSWKTRDIGSEEMLGH</sequence>
<evidence type="ECO:0000256" key="3">
    <source>
        <dbReference type="ARBA" id="ARBA00022737"/>
    </source>
</evidence>
<evidence type="ECO:0000256" key="4">
    <source>
        <dbReference type="ARBA" id="ARBA00022741"/>
    </source>
</evidence>
<reference evidence="11" key="1">
    <citation type="journal article" date="2018" name="Gigascience">
        <title>Genome assembly of the Pink Ipe (Handroanthus impetiginosus, Bignoniaceae), a highly valued, ecologically keystone Neotropical timber forest tree.</title>
        <authorList>
            <person name="Silva-Junior O.B."/>
            <person name="Grattapaglia D."/>
            <person name="Novaes E."/>
            <person name="Collevatti R.G."/>
        </authorList>
    </citation>
    <scope>NUCLEOTIDE SEQUENCE [LARGE SCALE GENOMIC DNA]</scope>
    <source>
        <strain evidence="11">cv. UFG-1</strain>
    </source>
</reference>
<dbReference type="GO" id="GO:0051607">
    <property type="term" value="P:defense response to virus"/>
    <property type="evidence" value="ECO:0007669"/>
    <property type="project" value="UniProtKB-ARBA"/>
</dbReference>
<proteinExistence type="inferred from homology"/>
<dbReference type="InterPro" id="IPR038005">
    <property type="entry name" value="RX-like_CC"/>
</dbReference>
<evidence type="ECO:0008006" key="12">
    <source>
        <dbReference type="Google" id="ProtNLM"/>
    </source>
</evidence>
<organism evidence="10 11">
    <name type="scientific">Handroanthus impetiginosus</name>
    <dbReference type="NCBI Taxonomy" id="429701"/>
    <lineage>
        <taxon>Eukaryota</taxon>
        <taxon>Viridiplantae</taxon>
        <taxon>Streptophyta</taxon>
        <taxon>Embryophyta</taxon>
        <taxon>Tracheophyta</taxon>
        <taxon>Spermatophyta</taxon>
        <taxon>Magnoliopsida</taxon>
        <taxon>eudicotyledons</taxon>
        <taxon>Gunneridae</taxon>
        <taxon>Pentapetalae</taxon>
        <taxon>asterids</taxon>
        <taxon>lamiids</taxon>
        <taxon>Lamiales</taxon>
        <taxon>Bignoniaceae</taxon>
        <taxon>Crescentiina</taxon>
        <taxon>Tabebuia alliance</taxon>
        <taxon>Handroanthus</taxon>
    </lineage>
</organism>
<dbReference type="FunFam" id="3.40.50.300:FF:001091">
    <property type="entry name" value="Probable disease resistance protein At1g61300"/>
    <property type="match status" value="1"/>
</dbReference>
<dbReference type="SUPFAM" id="SSF52058">
    <property type="entry name" value="L domain-like"/>
    <property type="match status" value="1"/>
</dbReference>
<dbReference type="Pfam" id="PF23559">
    <property type="entry name" value="WHD_DRP"/>
    <property type="match status" value="1"/>
</dbReference>
<dbReference type="Gene3D" id="1.20.5.4130">
    <property type="match status" value="1"/>
</dbReference>
<dbReference type="PANTHER" id="PTHR23155:SF1205">
    <property type="entry name" value="DISEASE RESISTANCE PROTEIN RPM1"/>
    <property type="match status" value="1"/>
</dbReference>
<feature type="domain" description="NB-ARC" evidence="7">
    <location>
        <begin position="131"/>
        <end position="312"/>
    </location>
</feature>
<dbReference type="PRINTS" id="PR00364">
    <property type="entry name" value="DISEASERSIST"/>
</dbReference>
<keyword evidence="11" id="KW-1185">Reference proteome</keyword>
<evidence type="ECO:0000259" key="7">
    <source>
        <dbReference type="Pfam" id="PF00931"/>
    </source>
</evidence>
<dbReference type="InterPro" id="IPR058922">
    <property type="entry name" value="WHD_DRP"/>
</dbReference>
<dbReference type="Pfam" id="PF00931">
    <property type="entry name" value="NB-ARC"/>
    <property type="match status" value="1"/>
</dbReference>
<dbReference type="AlphaFoldDB" id="A0A2G9I247"/>
<gene>
    <name evidence="10" type="ORF">CDL12_03463</name>
</gene>
<dbReference type="InterPro" id="IPR044974">
    <property type="entry name" value="Disease_R_plants"/>
</dbReference>
<evidence type="ECO:0000256" key="1">
    <source>
        <dbReference type="ARBA" id="ARBA00008894"/>
    </source>
</evidence>
<dbReference type="PANTHER" id="PTHR23155">
    <property type="entry name" value="DISEASE RESISTANCE PROTEIN RP"/>
    <property type="match status" value="1"/>
</dbReference>
<name>A0A2G9I247_9LAMI</name>